<keyword evidence="1" id="KW-0812">Transmembrane</keyword>
<reference evidence="2 3" key="1">
    <citation type="submission" date="2019-05" db="EMBL/GenBank/DDBJ databases">
        <title>Another draft genome of Portunus trituberculatus and its Hox gene families provides insights of decapod evolution.</title>
        <authorList>
            <person name="Jeong J.-H."/>
            <person name="Song I."/>
            <person name="Kim S."/>
            <person name="Choi T."/>
            <person name="Kim D."/>
            <person name="Ryu S."/>
            <person name="Kim W."/>
        </authorList>
    </citation>
    <scope>NUCLEOTIDE SEQUENCE [LARGE SCALE GENOMIC DNA]</scope>
    <source>
        <tissue evidence="2">Muscle</tissue>
    </source>
</reference>
<feature type="transmembrane region" description="Helical" evidence="1">
    <location>
        <begin position="25"/>
        <end position="44"/>
    </location>
</feature>
<keyword evidence="1" id="KW-0472">Membrane</keyword>
<dbReference type="Proteomes" id="UP000324222">
    <property type="component" value="Unassembled WGS sequence"/>
</dbReference>
<keyword evidence="1" id="KW-1133">Transmembrane helix</keyword>
<sequence>MSCPRRVVSCMGNVCRCGIKRYVRVLYIQASTLMLFFTVFTYVVCPKAAPHTAHLAAASLQNTSEIIIPSALRSKYHSNFTAIKAPNITRAIISVAAGIKISCII</sequence>
<evidence type="ECO:0000313" key="3">
    <source>
        <dbReference type="Proteomes" id="UP000324222"/>
    </source>
</evidence>
<protein>
    <submittedName>
        <fullName evidence="2">Uncharacterized protein</fullName>
    </submittedName>
</protein>
<keyword evidence="3" id="KW-1185">Reference proteome</keyword>
<organism evidence="2 3">
    <name type="scientific">Portunus trituberculatus</name>
    <name type="common">Swimming crab</name>
    <name type="synonym">Neptunus trituberculatus</name>
    <dbReference type="NCBI Taxonomy" id="210409"/>
    <lineage>
        <taxon>Eukaryota</taxon>
        <taxon>Metazoa</taxon>
        <taxon>Ecdysozoa</taxon>
        <taxon>Arthropoda</taxon>
        <taxon>Crustacea</taxon>
        <taxon>Multicrustacea</taxon>
        <taxon>Malacostraca</taxon>
        <taxon>Eumalacostraca</taxon>
        <taxon>Eucarida</taxon>
        <taxon>Decapoda</taxon>
        <taxon>Pleocyemata</taxon>
        <taxon>Brachyura</taxon>
        <taxon>Eubrachyura</taxon>
        <taxon>Portunoidea</taxon>
        <taxon>Portunidae</taxon>
        <taxon>Portuninae</taxon>
        <taxon>Portunus</taxon>
    </lineage>
</organism>
<evidence type="ECO:0000256" key="1">
    <source>
        <dbReference type="SAM" id="Phobius"/>
    </source>
</evidence>
<comment type="caution">
    <text evidence="2">The sequence shown here is derived from an EMBL/GenBank/DDBJ whole genome shotgun (WGS) entry which is preliminary data.</text>
</comment>
<accession>A0A5B7EM20</accession>
<evidence type="ECO:0000313" key="2">
    <source>
        <dbReference type="EMBL" id="MPC34327.1"/>
    </source>
</evidence>
<gene>
    <name evidence="2" type="ORF">E2C01_027711</name>
</gene>
<name>A0A5B7EM20_PORTR</name>
<dbReference type="AlphaFoldDB" id="A0A5B7EM20"/>
<dbReference type="EMBL" id="VSRR010003030">
    <property type="protein sequence ID" value="MPC34327.1"/>
    <property type="molecule type" value="Genomic_DNA"/>
</dbReference>
<proteinExistence type="predicted"/>